<evidence type="ECO:0000313" key="4">
    <source>
        <dbReference type="Proteomes" id="UP000035740"/>
    </source>
</evidence>
<dbReference type="InterPro" id="IPR047087">
    <property type="entry name" value="KU70_core_dom"/>
</dbReference>
<organism evidence="3 4">
    <name type="scientific">Beta vulgaris subsp. vulgaris</name>
    <name type="common">Beet</name>
    <dbReference type="NCBI Taxonomy" id="3555"/>
    <lineage>
        <taxon>Eukaryota</taxon>
        <taxon>Viridiplantae</taxon>
        <taxon>Streptophyta</taxon>
        <taxon>Embryophyta</taxon>
        <taxon>Tracheophyta</taxon>
        <taxon>Spermatophyta</taxon>
        <taxon>Magnoliopsida</taxon>
        <taxon>eudicotyledons</taxon>
        <taxon>Gunneridae</taxon>
        <taxon>Pentapetalae</taxon>
        <taxon>Caryophyllales</taxon>
        <taxon>Chenopodiaceae</taxon>
        <taxon>Betoideae</taxon>
        <taxon>Beta</taxon>
    </lineage>
</organism>
<dbReference type="OrthoDB" id="3249161at2759"/>
<keyword evidence="4" id="KW-1185">Reference proteome</keyword>
<dbReference type="Gene3D" id="2.40.290.10">
    <property type="match status" value="1"/>
</dbReference>
<dbReference type="AlphaFoldDB" id="A0A0J8AZA4"/>
<feature type="non-terminal residue" evidence="3">
    <location>
        <position position="206"/>
    </location>
</feature>
<dbReference type="InterPro" id="IPR006164">
    <property type="entry name" value="DNA_bd_Ku70/Ku80"/>
</dbReference>
<dbReference type="SMART" id="SM00559">
    <property type="entry name" value="Ku78"/>
    <property type="match status" value="1"/>
</dbReference>
<dbReference type="GO" id="GO:0003690">
    <property type="term" value="F:double-stranded DNA binding"/>
    <property type="evidence" value="ECO:0007669"/>
    <property type="project" value="TreeGrafter"/>
</dbReference>
<protein>
    <recommendedName>
        <fullName evidence="2">Ku domain-containing protein</fullName>
    </recommendedName>
</protein>
<accession>A0A0J8AZA4</accession>
<sequence>LEIDTGELLDDSQVTSYHPYGGKNITLTKDEVKSMRSMYPSGLQLLGFKPLAQLADYHNIKSALFLRPNENRIAGSSLLMQALIERSSAKDMFVVARMNLRDAQVPRIVALLPQQQQVNEFGDVVVPAGFNCITLPYADDIRQIPDVFACEMPEMELIDKAIEICKGFQIEQYTPKMYDNPHLARFNATLKALTLNQPEQERVEDT</sequence>
<dbReference type="PANTHER" id="PTHR12604">
    <property type="entry name" value="KU AUTOANTIGEN DNA HELICASE"/>
    <property type="match status" value="1"/>
</dbReference>
<keyword evidence="1" id="KW-0238">DNA-binding</keyword>
<dbReference type="CDD" id="cd00788">
    <property type="entry name" value="KU70"/>
    <property type="match status" value="1"/>
</dbReference>
<dbReference type="Pfam" id="PF02735">
    <property type="entry name" value="Ku"/>
    <property type="match status" value="1"/>
</dbReference>
<dbReference type="EMBL" id="KQ096151">
    <property type="protein sequence ID" value="KMS94099.1"/>
    <property type="molecule type" value="Genomic_DNA"/>
</dbReference>
<name>A0A0J8AZA4_BETVV</name>
<dbReference type="GO" id="GO:0006303">
    <property type="term" value="P:double-strand break repair via nonhomologous end joining"/>
    <property type="evidence" value="ECO:0007669"/>
    <property type="project" value="InterPro"/>
</dbReference>
<evidence type="ECO:0000256" key="1">
    <source>
        <dbReference type="ARBA" id="ARBA00023125"/>
    </source>
</evidence>
<feature type="non-terminal residue" evidence="3">
    <location>
        <position position="1"/>
    </location>
</feature>
<evidence type="ECO:0000313" key="3">
    <source>
        <dbReference type="EMBL" id="KMS94099.1"/>
    </source>
</evidence>
<dbReference type="Proteomes" id="UP000035740">
    <property type="component" value="Unassembled WGS sequence"/>
</dbReference>
<gene>
    <name evidence="3" type="ORF">BVRB_024810</name>
</gene>
<dbReference type="InterPro" id="IPR016194">
    <property type="entry name" value="SPOC-like_C_dom_sf"/>
</dbReference>
<dbReference type="GO" id="GO:0042162">
    <property type="term" value="F:telomeric DNA binding"/>
    <property type="evidence" value="ECO:0007669"/>
    <property type="project" value="TreeGrafter"/>
</dbReference>
<dbReference type="PANTHER" id="PTHR12604:SF2">
    <property type="entry name" value="X-RAY REPAIR CROSS-COMPLEMENTING PROTEIN 6"/>
    <property type="match status" value="1"/>
</dbReference>
<proteinExistence type="predicted"/>
<feature type="domain" description="Ku" evidence="2">
    <location>
        <begin position="5"/>
        <end position="152"/>
    </location>
</feature>
<dbReference type="SUPFAM" id="SSF100939">
    <property type="entry name" value="SPOC domain-like"/>
    <property type="match status" value="1"/>
</dbReference>
<evidence type="ECO:0000259" key="2">
    <source>
        <dbReference type="SMART" id="SM00559"/>
    </source>
</evidence>
<dbReference type="GO" id="GO:0000723">
    <property type="term" value="P:telomere maintenance"/>
    <property type="evidence" value="ECO:0007669"/>
    <property type="project" value="TreeGrafter"/>
</dbReference>
<reference evidence="3 4" key="1">
    <citation type="journal article" date="2014" name="Nature">
        <title>The genome of the recently domesticated crop plant sugar beet (Beta vulgaris).</title>
        <authorList>
            <person name="Dohm J.C."/>
            <person name="Minoche A.E."/>
            <person name="Holtgrawe D."/>
            <person name="Capella-Gutierrez S."/>
            <person name="Zakrzewski F."/>
            <person name="Tafer H."/>
            <person name="Rupp O."/>
            <person name="Sorensen T.R."/>
            <person name="Stracke R."/>
            <person name="Reinhardt R."/>
            <person name="Goesmann A."/>
            <person name="Kraft T."/>
            <person name="Schulz B."/>
            <person name="Stadler P.F."/>
            <person name="Schmidt T."/>
            <person name="Gabaldon T."/>
            <person name="Lehrach H."/>
            <person name="Weisshaar B."/>
            <person name="Himmelbauer H."/>
        </authorList>
    </citation>
    <scope>NUCLEOTIDE SEQUENCE [LARGE SCALE GENOMIC DNA]</scope>
    <source>
        <tissue evidence="3">Taproot</tissue>
    </source>
</reference>
<dbReference type="GO" id="GO:0043564">
    <property type="term" value="C:Ku70:Ku80 complex"/>
    <property type="evidence" value="ECO:0007669"/>
    <property type="project" value="TreeGrafter"/>
</dbReference>
<dbReference type="Gene3D" id="1.10.1600.10">
    <property type="match status" value="1"/>
</dbReference>